<sequence length="319" mass="33057">MTDRIRRLGMTAARFALSGALLWLLLSQTDASALMARAAAIDPRWLAAAFALTVVQVVLISWRWAVIMAGLDASIGTMRALRINLAAFFLGQALPTSIAGDAWRVLKIRSLGFGIGTGVRGVLIDRTTAMIGLVLVVLVTAPLLLARMPDPAMRWSVAAGLGLGAALLALALSADRLSGRWASGRLSGVAEFGRAVRGLLSRPVTAIPIVGVSVMVHLLAGATMWLIAGSLGLPVGLVDCLVLMPPIVLVAGMPLSIAGWGLREGAVVAVFALVGVPMDGALLMSVLLGLLLLLVSLPGGLVLAFPEPGPGQAAPRRIR</sequence>
<dbReference type="RefSeq" id="WP_147040183.1">
    <property type="nucleotide sequence ID" value="NZ_BJYZ01000005.1"/>
</dbReference>
<dbReference type="InterPro" id="IPR022791">
    <property type="entry name" value="L-PG_synthase/AglD"/>
</dbReference>
<evidence type="ECO:0000256" key="5">
    <source>
        <dbReference type="ARBA" id="ARBA00023136"/>
    </source>
</evidence>
<evidence type="ECO:0000256" key="3">
    <source>
        <dbReference type="ARBA" id="ARBA00022692"/>
    </source>
</evidence>
<dbReference type="Pfam" id="PF03706">
    <property type="entry name" value="LPG_synthase_TM"/>
    <property type="match status" value="1"/>
</dbReference>
<gene>
    <name evidence="7" type="ORF">SAE02_13460</name>
</gene>
<protein>
    <recommendedName>
        <fullName evidence="9">Flippase-like domain-containing protein</fullName>
    </recommendedName>
</protein>
<evidence type="ECO:0000256" key="4">
    <source>
        <dbReference type="ARBA" id="ARBA00022989"/>
    </source>
</evidence>
<dbReference type="OrthoDB" id="9788795at2"/>
<feature type="transmembrane region" description="Helical" evidence="6">
    <location>
        <begin position="83"/>
        <end position="103"/>
    </location>
</feature>
<feature type="transmembrane region" description="Helical" evidence="6">
    <location>
        <begin position="157"/>
        <end position="174"/>
    </location>
</feature>
<dbReference type="AlphaFoldDB" id="A0A512DL58"/>
<keyword evidence="4 6" id="KW-1133">Transmembrane helix</keyword>
<keyword evidence="3 6" id="KW-0812">Transmembrane</keyword>
<dbReference type="EMBL" id="BJYZ01000005">
    <property type="protein sequence ID" value="GEO37198.1"/>
    <property type="molecule type" value="Genomic_DNA"/>
</dbReference>
<keyword evidence="8" id="KW-1185">Reference proteome</keyword>
<comment type="caution">
    <text evidence="7">The sequence shown here is derived from an EMBL/GenBank/DDBJ whole genome shotgun (WGS) entry which is preliminary data.</text>
</comment>
<evidence type="ECO:0008006" key="9">
    <source>
        <dbReference type="Google" id="ProtNLM"/>
    </source>
</evidence>
<evidence type="ECO:0000313" key="8">
    <source>
        <dbReference type="Proteomes" id="UP000321523"/>
    </source>
</evidence>
<feature type="transmembrane region" description="Helical" evidence="6">
    <location>
        <begin position="282"/>
        <end position="305"/>
    </location>
</feature>
<feature type="transmembrane region" description="Helical" evidence="6">
    <location>
        <begin position="206"/>
        <end position="228"/>
    </location>
</feature>
<dbReference type="PANTHER" id="PTHR40277">
    <property type="entry name" value="BLL5419 PROTEIN"/>
    <property type="match status" value="1"/>
</dbReference>
<dbReference type="GO" id="GO:0005886">
    <property type="term" value="C:plasma membrane"/>
    <property type="evidence" value="ECO:0007669"/>
    <property type="project" value="UniProtKB-SubCell"/>
</dbReference>
<evidence type="ECO:0000256" key="1">
    <source>
        <dbReference type="ARBA" id="ARBA00004651"/>
    </source>
</evidence>
<proteinExistence type="predicted"/>
<dbReference type="PANTHER" id="PTHR40277:SF1">
    <property type="entry name" value="BLL5419 PROTEIN"/>
    <property type="match status" value="1"/>
</dbReference>
<comment type="subcellular location">
    <subcellularLocation>
        <location evidence="1">Cell membrane</location>
        <topology evidence="1">Multi-pass membrane protein</topology>
    </subcellularLocation>
</comment>
<keyword evidence="5 6" id="KW-0472">Membrane</keyword>
<keyword evidence="2" id="KW-1003">Cell membrane</keyword>
<reference evidence="7 8" key="1">
    <citation type="submission" date="2019-07" db="EMBL/GenBank/DDBJ databases">
        <title>Whole genome shotgun sequence of Skermanella aerolata NBRC 106429.</title>
        <authorList>
            <person name="Hosoyama A."/>
            <person name="Uohara A."/>
            <person name="Ohji S."/>
            <person name="Ichikawa N."/>
        </authorList>
    </citation>
    <scope>NUCLEOTIDE SEQUENCE [LARGE SCALE GENOMIC DNA]</scope>
    <source>
        <strain evidence="7 8">NBRC 106429</strain>
    </source>
</reference>
<evidence type="ECO:0000256" key="6">
    <source>
        <dbReference type="SAM" id="Phobius"/>
    </source>
</evidence>
<evidence type="ECO:0000313" key="7">
    <source>
        <dbReference type="EMBL" id="GEO37198.1"/>
    </source>
</evidence>
<feature type="transmembrane region" description="Helical" evidence="6">
    <location>
        <begin position="240"/>
        <end position="262"/>
    </location>
</feature>
<evidence type="ECO:0000256" key="2">
    <source>
        <dbReference type="ARBA" id="ARBA00022475"/>
    </source>
</evidence>
<name>A0A512DL58_9PROT</name>
<organism evidence="7 8">
    <name type="scientific">Skermanella aerolata</name>
    <dbReference type="NCBI Taxonomy" id="393310"/>
    <lineage>
        <taxon>Bacteria</taxon>
        <taxon>Pseudomonadati</taxon>
        <taxon>Pseudomonadota</taxon>
        <taxon>Alphaproteobacteria</taxon>
        <taxon>Rhodospirillales</taxon>
        <taxon>Azospirillaceae</taxon>
        <taxon>Skermanella</taxon>
    </lineage>
</organism>
<dbReference type="Proteomes" id="UP000321523">
    <property type="component" value="Unassembled WGS sequence"/>
</dbReference>
<feature type="transmembrane region" description="Helical" evidence="6">
    <location>
        <begin position="48"/>
        <end position="71"/>
    </location>
</feature>
<feature type="transmembrane region" description="Helical" evidence="6">
    <location>
        <begin position="123"/>
        <end position="145"/>
    </location>
</feature>
<accession>A0A512DL58</accession>